<feature type="transmembrane region" description="Helical" evidence="2">
    <location>
        <begin position="355"/>
        <end position="376"/>
    </location>
</feature>
<feature type="transmembrane region" description="Helical" evidence="2">
    <location>
        <begin position="245"/>
        <end position="267"/>
    </location>
</feature>
<dbReference type="InterPro" id="IPR007349">
    <property type="entry name" value="DUF418"/>
</dbReference>
<feature type="transmembrane region" description="Helical" evidence="2">
    <location>
        <begin position="113"/>
        <end position="146"/>
    </location>
</feature>
<evidence type="ECO:0000259" key="3">
    <source>
        <dbReference type="Pfam" id="PF04235"/>
    </source>
</evidence>
<feature type="transmembrane region" description="Helical" evidence="2">
    <location>
        <begin position="201"/>
        <end position="224"/>
    </location>
</feature>
<dbReference type="EMBL" id="CP002869">
    <property type="protein sequence ID" value="AEI42353.1"/>
    <property type="molecule type" value="Genomic_DNA"/>
</dbReference>
<feature type="transmembrane region" description="Helical" evidence="2">
    <location>
        <begin position="76"/>
        <end position="93"/>
    </location>
</feature>
<protein>
    <submittedName>
        <fullName evidence="4">Predicted membrane protein</fullName>
    </submittedName>
</protein>
<reference evidence="4 5" key="2">
    <citation type="journal article" date="2013" name="Genome Announc.">
        <title>Genome Sequence of Growth-Improving Paenibacillus mucilaginosus Strain KNP414.</title>
        <authorList>
            <person name="Lu J.J."/>
            <person name="Wang J.F."/>
            <person name="Hu X.F."/>
        </authorList>
    </citation>
    <scope>NUCLEOTIDE SEQUENCE [LARGE SCALE GENOMIC DNA]</scope>
    <source>
        <strain evidence="4 5">KNP414</strain>
    </source>
</reference>
<feature type="domain" description="DUF418" evidence="3">
    <location>
        <begin position="225"/>
        <end position="390"/>
    </location>
</feature>
<feature type="transmembrane region" description="Helical" evidence="2">
    <location>
        <begin position="273"/>
        <end position="302"/>
    </location>
</feature>
<dbReference type="PANTHER" id="PTHR30590">
    <property type="entry name" value="INNER MEMBRANE PROTEIN"/>
    <property type="match status" value="1"/>
</dbReference>
<evidence type="ECO:0000313" key="5">
    <source>
        <dbReference type="Proteomes" id="UP000006620"/>
    </source>
</evidence>
<gene>
    <name evidence="4" type="ordered locus">KNP414_03814</name>
</gene>
<evidence type="ECO:0000313" key="4">
    <source>
        <dbReference type="EMBL" id="AEI42353.1"/>
    </source>
</evidence>
<sequence length="395" mass="43374">MNTVWNGRIGHSMSNNTQSHPSSSGSGRKLAPDLARGFMLLLIALAHANQNLLTLEATAFNRMIVLLRQIFVDGRAFPVFFLLFGYGMVQLLHRQEEKGHDWPFIRKLFLRRGRWLLLFGFAHAVSLDDLTIGLYGMATILFVWFLRLSDKKLIWIAAAALLLAAVLGSEITRGEYEWGQVASAPGTAALAGSVDTMLTRLFYWAPYSLILLHQVIPAMALGIWAGRKKLLDHPERHRGLLLRTAAVGLALSTLGGIPLALLSSLYWNSPSEAATAIAGSIHTVTGYAGGIGWASLIGLIACSPRTVRSKLTRAVAALGQRSLTFYIFQSIVFFIVFAEGLGGLGATGNQLSSDIVAWLTWILSILIALFMQRANYPGPAEQLLRRLTYRMTPNR</sequence>
<dbReference type="PATRIC" id="fig|1036673.3.peg.3507"/>
<dbReference type="HOGENOM" id="CLU_039610_1_0_9"/>
<evidence type="ECO:0000256" key="2">
    <source>
        <dbReference type="SAM" id="Phobius"/>
    </source>
</evidence>
<dbReference type="AlphaFoldDB" id="F8F679"/>
<dbReference type="Proteomes" id="UP000006620">
    <property type="component" value="Chromosome"/>
</dbReference>
<proteinExistence type="predicted"/>
<keyword evidence="2" id="KW-0472">Membrane</keyword>
<feature type="transmembrane region" description="Helical" evidence="2">
    <location>
        <begin position="153"/>
        <end position="171"/>
    </location>
</feature>
<dbReference type="Pfam" id="PF04235">
    <property type="entry name" value="DUF418"/>
    <property type="match status" value="1"/>
</dbReference>
<name>F8F679_PAEMK</name>
<feature type="compositionally biased region" description="Polar residues" evidence="1">
    <location>
        <begin position="12"/>
        <end position="26"/>
    </location>
</feature>
<organism evidence="4 5">
    <name type="scientific">Paenibacillus mucilaginosus (strain KNP414)</name>
    <dbReference type="NCBI Taxonomy" id="1036673"/>
    <lineage>
        <taxon>Bacteria</taxon>
        <taxon>Bacillati</taxon>
        <taxon>Bacillota</taxon>
        <taxon>Bacilli</taxon>
        <taxon>Bacillales</taxon>
        <taxon>Paenibacillaceae</taxon>
        <taxon>Paenibacillus</taxon>
    </lineage>
</organism>
<reference evidence="5" key="1">
    <citation type="submission" date="2011-06" db="EMBL/GenBank/DDBJ databases">
        <title>Complete genome sequence of Paenibacillus mucilaginosus KNP414.</title>
        <authorList>
            <person name="Wang J."/>
            <person name="Hu S."/>
            <person name="Hu X."/>
            <person name="Zhang B."/>
            <person name="Dong D."/>
            <person name="Zhang S."/>
            <person name="Zhao K."/>
            <person name="Wu D."/>
        </authorList>
    </citation>
    <scope>NUCLEOTIDE SEQUENCE [LARGE SCALE GENOMIC DNA]</scope>
    <source>
        <strain evidence="5">KNP414</strain>
    </source>
</reference>
<keyword evidence="2" id="KW-0812">Transmembrane</keyword>
<evidence type="ECO:0000256" key="1">
    <source>
        <dbReference type="SAM" id="MobiDB-lite"/>
    </source>
</evidence>
<dbReference type="PANTHER" id="PTHR30590:SF2">
    <property type="entry name" value="INNER MEMBRANE PROTEIN"/>
    <property type="match status" value="1"/>
</dbReference>
<keyword evidence="2" id="KW-1133">Transmembrane helix</keyword>
<dbReference type="KEGG" id="pms:KNP414_03814"/>
<accession>F8F679</accession>
<feature type="transmembrane region" description="Helical" evidence="2">
    <location>
        <begin position="323"/>
        <end position="343"/>
    </location>
</feature>
<feature type="region of interest" description="Disordered" evidence="1">
    <location>
        <begin position="1"/>
        <end position="29"/>
    </location>
</feature>
<dbReference type="RefSeq" id="WP_013917510.1">
    <property type="nucleotide sequence ID" value="NC_015690.1"/>
</dbReference>
<dbReference type="InterPro" id="IPR052529">
    <property type="entry name" value="Bact_Transport_Assoc"/>
</dbReference>